<dbReference type="InterPro" id="IPR029062">
    <property type="entry name" value="Class_I_gatase-like"/>
</dbReference>
<name>A0A9E7PKB1_9EURY</name>
<dbReference type="GO" id="GO:0005737">
    <property type="term" value="C:cytoplasm"/>
    <property type="evidence" value="ECO:0007669"/>
    <property type="project" value="TreeGrafter"/>
</dbReference>
<organism evidence="2 3">
    <name type="scientific">Methanoplanus endosymbiosus</name>
    <dbReference type="NCBI Taxonomy" id="33865"/>
    <lineage>
        <taxon>Archaea</taxon>
        <taxon>Methanobacteriati</taxon>
        <taxon>Methanobacteriota</taxon>
        <taxon>Stenosarchaea group</taxon>
        <taxon>Methanomicrobia</taxon>
        <taxon>Methanomicrobiales</taxon>
        <taxon>Methanomicrobiaceae</taxon>
        <taxon>Methanoplanus</taxon>
    </lineage>
</organism>
<dbReference type="InterPro" id="IPR050325">
    <property type="entry name" value="Prot/Nucl_acid_deglycase"/>
</dbReference>
<keyword evidence="3" id="KW-1185">Reference proteome</keyword>
<dbReference type="PANTHER" id="PTHR48094:SF12">
    <property type="entry name" value="PARKINSON DISEASE PROTEIN 7 HOMOLOG"/>
    <property type="match status" value="1"/>
</dbReference>
<dbReference type="Pfam" id="PF01965">
    <property type="entry name" value="DJ-1_PfpI"/>
    <property type="match status" value="1"/>
</dbReference>
<sequence>MKLLMVVAPKRYREEEFEIPAEIFEEAGIEFDVASTKAGECEGMMGGIIEAKLAIKDAKESDYDGIVIVGGLGASDFLWSDDDLKTLTEEFGKSGKVIGAICLAPVILARAGLLKGRQATVFESPASLKLIEEGGANYLNIPVVSDMNIITANHPTVSKGFAEAIIEKLGC</sequence>
<feature type="domain" description="DJ-1/PfpI" evidence="1">
    <location>
        <begin position="2"/>
        <end position="167"/>
    </location>
</feature>
<protein>
    <submittedName>
        <fullName evidence="2">DJ-1/PfpI family protein</fullName>
    </submittedName>
</protein>
<proteinExistence type="predicted"/>
<dbReference type="Gene3D" id="3.40.50.880">
    <property type="match status" value="1"/>
</dbReference>
<dbReference type="PANTHER" id="PTHR48094">
    <property type="entry name" value="PROTEIN/NUCLEIC ACID DEGLYCASE DJ-1-RELATED"/>
    <property type="match status" value="1"/>
</dbReference>
<evidence type="ECO:0000313" key="2">
    <source>
        <dbReference type="EMBL" id="UUX91640.1"/>
    </source>
</evidence>
<accession>A0A9E7PKB1</accession>
<reference evidence="2" key="1">
    <citation type="submission" date="2022-04" db="EMBL/GenBank/DDBJ databases">
        <title>Complete genome of Methanoplanus endosymbiosus DSM 3599.</title>
        <authorList>
            <person name="Chen S.-C."/>
            <person name="You Y.-T."/>
            <person name="Zhou Y.-Z."/>
            <person name="Lai M.-C."/>
        </authorList>
    </citation>
    <scope>NUCLEOTIDE SEQUENCE</scope>
    <source>
        <strain evidence="2">DSM 3599</strain>
    </source>
</reference>
<dbReference type="KEGG" id="mend:L6E24_09680"/>
<dbReference type="CDD" id="cd03135">
    <property type="entry name" value="GATase1_DJ-1"/>
    <property type="match status" value="1"/>
</dbReference>
<gene>
    <name evidence="2" type="ORF">L6E24_09680</name>
</gene>
<dbReference type="InterPro" id="IPR002818">
    <property type="entry name" value="DJ-1/PfpI"/>
</dbReference>
<evidence type="ECO:0000259" key="1">
    <source>
        <dbReference type="Pfam" id="PF01965"/>
    </source>
</evidence>
<dbReference type="Proteomes" id="UP001060368">
    <property type="component" value="Chromosome"/>
</dbReference>
<dbReference type="AlphaFoldDB" id="A0A9E7PKB1"/>
<dbReference type="SUPFAM" id="SSF52317">
    <property type="entry name" value="Class I glutamine amidotransferase-like"/>
    <property type="match status" value="1"/>
</dbReference>
<dbReference type="EMBL" id="CP096115">
    <property type="protein sequence ID" value="UUX91640.1"/>
    <property type="molecule type" value="Genomic_DNA"/>
</dbReference>
<evidence type="ECO:0000313" key="3">
    <source>
        <dbReference type="Proteomes" id="UP001060368"/>
    </source>
</evidence>